<accession>A0A0P0N4G8</accession>
<dbReference type="EMBL" id="NCQP01000008">
    <property type="protein sequence ID" value="OWJ53866.1"/>
    <property type="molecule type" value="Genomic_DNA"/>
</dbReference>
<gene>
    <name evidence="2" type="ORF">Pdsh_10140</name>
    <name evidence="1" type="ORF">Pyrde_1272</name>
</gene>
<organism evidence="1 3">
    <name type="scientific">Pyrodictium delaneyi</name>
    <dbReference type="NCBI Taxonomy" id="1273541"/>
    <lineage>
        <taxon>Archaea</taxon>
        <taxon>Thermoproteota</taxon>
        <taxon>Thermoprotei</taxon>
        <taxon>Desulfurococcales</taxon>
        <taxon>Pyrodictiaceae</taxon>
        <taxon>Pyrodictium</taxon>
    </lineage>
</organism>
<reference evidence="2 4" key="2">
    <citation type="submission" date="2017-05" db="EMBL/GenBank/DDBJ databases">
        <title>The draft genome of the hyperthermophilic archaeon 'Pyrodictium delaneyi strain Hulk', an iron and nitrate reducer, reveals the capacity for sulfate reduction.</title>
        <authorList>
            <person name="Demey L.M."/>
            <person name="Miller C."/>
            <person name="Manzella M."/>
            <person name="Reguera G."/>
            <person name="Kashefi K."/>
        </authorList>
    </citation>
    <scope>NUCLEOTIDE SEQUENCE [LARGE SCALE GENOMIC DNA]</scope>
    <source>
        <strain evidence="2 4">Hulk</strain>
    </source>
</reference>
<dbReference type="Proteomes" id="UP000058613">
    <property type="component" value="Chromosome"/>
</dbReference>
<dbReference type="RefSeq" id="WP_055409214.1">
    <property type="nucleotide sequence ID" value="NZ_CP013011.1"/>
</dbReference>
<name>A0A0P0N4G8_9CREN</name>
<sequence>MKLTYDMLGAEYLYTKAAVIKAQSYEDDLRALLAQYTGDEATLELFRATKLARFIPTDMKVVEPSIIEKAAFKYYVGVLEAIRGRTPGIAFKIYEAYRAAIIARDIELIIRMKNVEGKIAGAEELIYPEAEEVARARRLAEEDVDPARILSAAGMNKAAEIIKKSRSIDLLSAAIDIEILNFFNEAKKVAKTDTGRDILGARQDMFAARTAVTLATIQLDREVLAMHEAVLETHRLPKRKLLEAIETRDVETLERILIGATGGKIAEGLTALDTFISSIRKENRKRAKSIFVREILSLDVIAGLLELLLLDAEDAIIIALSGYSKQPKSIVAELVSF</sequence>
<dbReference type="OrthoDB" id="15519at2157"/>
<evidence type="ECO:0000313" key="4">
    <source>
        <dbReference type="Proteomes" id="UP000196694"/>
    </source>
</evidence>
<keyword evidence="4" id="KW-1185">Reference proteome</keyword>
<proteinExistence type="predicted"/>
<evidence type="ECO:0000313" key="1">
    <source>
        <dbReference type="EMBL" id="ALL01318.1"/>
    </source>
</evidence>
<dbReference type="AlphaFoldDB" id="A0A0P0N4G8"/>
<evidence type="ECO:0000313" key="2">
    <source>
        <dbReference type="EMBL" id="OWJ53866.1"/>
    </source>
</evidence>
<protein>
    <submittedName>
        <fullName evidence="1">Archaeal/vacuolar-type H+-ATPase subunit C</fullName>
    </submittedName>
</protein>
<reference evidence="1 3" key="1">
    <citation type="submission" date="2015-10" db="EMBL/GenBank/DDBJ databases">
        <title>Complete genome sequence of hyperthermophilic archaeon Pyrodictium delaneyi Su06.</title>
        <authorList>
            <person name="Jung J.-H."/>
            <person name="Lin J."/>
            <person name="Holden J.F."/>
            <person name="Park C.-S."/>
        </authorList>
    </citation>
    <scope>NUCLEOTIDE SEQUENCE [LARGE SCALE GENOMIC DNA]</scope>
    <source>
        <strain evidence="1 3">Su06</strain>
    </source>
</reference>
<dbReference type="Proteomes" id="UP000196694">
    <property type="component" value="Unassembled WGS sequence"/>
</dbReference>
<dbReference type="EMBL" id="CP013011">
    <property type="protein sequence ID" value="ALL01318.1"/>
    <property type="molecule type" value="Genomic_DNA"/>
</dbReference>
<dbReference type="STRING" id="1273541.Pyrde_1272"/>
<dbReference type="KEGG" id="pdl:Pyrde_1272"/>
<evidence type="ECO:0000313" key="3">
    <source>
        <dbReference type="Proteomes" id="UP000058613"/>
    </source>
</evidence>
<dbReference type="GeneID" id="26099613"/>